<gene>
    <name evidence="6" type="ORF">HMI01_06820</name>
    <name evidence="7" type="ORF">SAMN05421668_102136</name>
</gene>
<dbReference type="FunFam" id="3.40.1390.30:FF:000001">
    <property type="entry name" value="GTP cyclohydrolase 1 type 2"/>
    <property type="match status" value="1"/>
</dbReference>
<dbReference type="Pfam" id="PF01784">
    <property type="entry name" value="DUF34_NIF3"/>
    <property type="match status" value="1"/>
</dbReference>
<dbReference type="OrthoDB" id="9792792at2"/>
<name>A0A1I6PQB8_9BACI</name>
<comment type="similarity">
    <text evidence="1 4">Belongs to the GTP cyclohydrolase I type 2/NIF3 family.</text>
</comment>
<dbReference type="SUPFAM" id="SSF102705">
    <property type="entry name" value="NIF3 (NGG1p interacting factor 3)-like"/>
    <property type="match status" value="1"/>
</dbReference>
<organism evidence="7 8">
    <name type="scientific">Halolactibacillus miurensis</name>
    <dbReference type="NCBI Taxonomy" id="306541"/>
    <lineage>
        <taxon>Bacteria</taxon>
        <taxon>Bacillati</taxon>
        <taxon>Bacillota</taxon>
        <taxon>Bacilli</taxon>
        <taxon>Bacillales</taxon>
        <taxon>Bacillaceae</taxon>
        <taxon>Halolactibacillus</taxon>
    </lineage>
</organism>
<dbReference type="Gene3D" id="3.40.1390.30">
    <property type="entry name" value="NIF3 (NGG1p interacting factor 3)-like"/>
    <property type="match status" value="1"/>
</dbReference>
<dbReference type="RefSeq" id="WP_062319128.1">
    <property type="nucleotide sequence ID" value="NZ_BJWJ01000005.1"/>
</dbReference>
<dbReference type="Proteomes" id="UP000321773">
    <property type="component" value="Unassembled WGS sequence"/>
</dbReference>
<evidence type="ECO:0000313" key="9">
    <source>
        <dbReference type="Proteomes" id="UP000321773"/>
    </source>
</evidence>
<dbReference type="Gene3D" id="3.30.70.120">
    <property type="match status" value="1"/>
</dbReference>
<evidence type="ECO:0000313" key="7">
    <source>
        <dbReference type="EMBL" id="SFS42422.1"/>
    </source>
</evidence>
<evidence type="ECO:0000256" key="5">
    <source>
        <dbReference type="PIRSR" id="PIRSR602678-1"/>
    </source>
</evidence>
<dbReference type="PANTHER" id="PTHR13799">
    <property type="entry name" value="NGG1 INTERACTING FACTOR 3"/>
    <property type="match status" value="1"/>
</dbReference>
<evidence type="ECO:0000313" key="6">
    <source>
        <dbReference type="EMBL" id="GEM03694.1"/>
    </source>
</evidence>
<evidence type="ECO:0000256" key="4">
    <source>
        <dbReference type="PIRNR" id="PIRNR037489"/>
    </source>
</evidence>
<dbReference type="InterPro" id="IPR017221">
    <property type="entry name" value="DUF34/NIF3_bac"/>
</dbReference>
<dbReference type="Proteomes" id="UP000199139">
    <property type="component" value="Unassembled WGS sequence"/>
</dbReference>
<dbReference type="NCBIfam" id="TIGR00486">
    <property type="entry name" value="YbgI_SA1388"/>
    <property type="match status" value="1"/>
</dbReference>
<feature type="binding site" evidence="5">
    <location>
        <position position="68"/>
    </location>
    <ligand>
        <name>a divalent metal cation</name>
        <dbReference type="ChEBI" id="CHEBI:60240"/>
        <label>1</label>
    </ligand>
</feature>
<feature type="binding site" evidence="5">
    <location>
        <position position="336"/>
    </location>
    <ligand>
        <name>a divalent metal cation</name>
        <dbReference type="ChEBI" id="CHEBI:60240"/>
        <label>1</label>
    </ligand>
</feature>
<dbReference type="GO" id="GO:0005737">
    <property type="term" value="C:cytoplasm"/>
    <property type="evidence" value="ECO:0007669"/>
    <property type="project" value="TreeGrafter"/>
</dbReference>
<feature type="binding site" evidence="5">
    <location>
        <position position="107"/>
    </location>
    <ligand>
        <name>a divalent metal cation</name>
        <dbReference type="ChEBI" id="CHEBI:60240"/>
        <label>1</label>
    </ligand>
</feature>
<sequence length="373" mass="41541">MNKAVYIKDFLQAFEAVVPERLAYDWDAVGLQIGDINTPLTGVLTTLDVTESVIDEAIEQGVNLIISHHPIMFKPMKKIDFSTMKGRIIKKCLLNDLTIFSAHTNYDRVNGGMNDRLADRLGLINREVLVEEDSSTLIKLQVFVPNTHKQMVDQALINMGIGTMGDYEACVYEMTGTGRFQPTEKANPFIGTSGAREAVEEIKLEYVITREQVSVALATIHSTHPYETPAFDLIPLLNTGKVFGLGRVGDLTESLPFDQFVERVKSIFGLQGVRVAGSKDQVIKRVAILGGSGEKFVMDALKKKADVYITGDMTFHPTQDAEALGLNIIDAGHYLESVMKEDFKQISQSIFTKKEWDYPIVASKGHTNPFRYK</sequence>
<dbReference type="PANTHER" id="PTHR13799:SF14">
    <property type="entry name" value="GTP CYCLOHYDROLASE 1 TYPE 2 HOMOLOG"/>
    <property type="match status" value="1"/>
</dbReference>
<dbReference type="InterPro" id="IPR015867">
    <property type="entry name" value="N-reg_PII/ATP_PRibTrfase_C"/>
</dbReference>
<protein>
    <recommendedName>
        <fullName evidence="2 4">GTP cyclohydrolase 1 type 2 homolog</fullName>
    </recommendedName>
</protein>
<dbReference type="PIRSF" id="PIRSF037489">
    <property type="entry name" value="UCP037489_NIF3_YqfO"/>
    <property type="match status" value="1"/>
</dbReference>
<keyword evidence="3 4" id="KW-0479">Metal-binding</keyword>
<feature type="binding site" evidence="5">
    <location>
        <position position="69"/>
    </location>
    <ligand>
        <name>a divalent metal cation</name>
        <dbReference type="ChEBI" id="CHEBI:60240"/>
        <label>1</label>
    </ligand>
</feature>
<evidence type="ECO:0000256" key="2">
    <source>
        <dbReference type="ARBA" id="ARBA00022112"/>
    </source>
</evidence>
<reference evidence="6 9" key="2">
    <citation type="submission" date="2019-07" db="EMBL/GenBank/DDBJ databases">
        <title>Whole genome shotgun sequence of Halolactibacillus miurensis NBRC 100873.</title>
        <authorList>
            <person name="Hosoyama A."/>
            <person name="Uohara A."/>
            <person name="Ohji S."/>
            <person name="Ichikawa N."/>
        </authorList>
    </citation>
    <scope>NUCLEOTIDE SEQUENCE [LARGE SCALE GENOMIC DNA]</scope>
    <source>
        <strain evidence="6 9">NBRC 100873</strain>
    </source>
</reference>
<dbReference type="EMBL" id="BJWJ01000005">
    <property type="protein sequence ID" value="GEM03694.1"/>
    <property type="molecule type" value="Genomic_DNA"/>
</dbReference>
<evidence type="ECO:0000256" key="3">
    <source>
        <dbReference type="ARBA" id="ARBA00022723"/>
    </source>
</evidence>
<proteinExistence type="inferred from homology"/>
<keyword evidence="9" id="KW-1185">Reference proteome</keyword>
<dbReference type="STRING" id="306541.SAMN05421668_102136"/>
<dbReference type="InterPro" id="IPR036069">
    <property type="entry name" value="DUF34/NIF3_sf"/>
</dbReference>
<accession>A0A1I6PQB8</accession>
<evidence type="ECO:0000256" key="1">
    <source>
        <dbReference type="ARBA" id="ARBA00006964"/>
    </source>
</evidence>
<dbReference type="GO" id="GO:0046872">
    <property type="term" value="F:metal ion binding"/>
    <property type="evidence" value="ECO:0007669"/>
    <property type="project" value="UniProtKB-UniRule"/>
</dbReference>
<evidence type="ECO:0000313" key="8">
    <source>
        <dbReference type="Proteomes" id="UP000199139"/>
    </source>
</evidence>
<feature type="binding site" evidence="5">
    <location>
        <position position="333"/>
    </location>
    <ligand>
        <name>a divalent metal cation</name>
        <dbReference type="ChEBI" id="CHEBI:60240"/>
        <label>1</label>
    </ligand>
</feature>
<dbReference type="AlphaFoldDB" id="A0A1I6PQB8"/>
<reference evidence="7 8" key="1">
    <citation type="submission" date="2016-10" db="EMBL/GenBank/DDBJ databases">
        <authorList>
            <person name="de Groot N.N."/>
        </authorList>
    </citation>
    <scope>NUCLEOTIDE SEQUENCE [LARGE SCALE GENOMIC DNA]</scope>
    <source>
        <strain evidence="7 8">DSM 17074</strain>
    </source>
</reference>
<dbReference type="EMBL" id="FPAI01000002">
    <property type="protein sequence ID" value="SFS42422.1"/>
    <property type="molecule type" value="Genomic_DNA"/>
</dbReference>
<dbReference type="InterPro" id="IPR002678">
    <property type="entry name" value="DUF34/NIF3"/>
</dbReference>